<proteinExistence type="predicted"/>
<dbReference type="Proteomes" id="UP000053815">
    <property type="component" value="Unassembled WGS sequence"/>
</dbReference>
<protein>
    <submittedName>
        <fullName evidence="1">Uncharacterized protein</fullName>
    </submittedName>
</protein>
<sequence>MLDGLAELEAEVREAVAVDVLAVAVDVLAMVTEDVLALVQLEVRTVNVAVLAAAALGGEATGERINGGVAGAVKVDGHADGAAGYVGRAGVLSRVLASVF</sequence>
<dbReference type="EMBL" id="DF836417">
    <property type="protein sequence ID" value="GAN06579.1"/>
    <property type="molecule type" value="Genomic_DNA"/>
</dbReference>
<gene>
    <name evidence="1" type="ORF">MAM1_0128c06065</name>
</gene>
<evidence type="ECO:0000313" key="2">
    <source>
        <dbReference type="Proteomes" id="UP000053815"/>
    </source>
</evidence>
<name>A0A0C9MGY2_9FUNG</name>
<dbReference type="AlphaFoldDB" id="A0A0C9MGY2"/>
<reference evidence="1" key="1">
    <citation type="submission" date="2014-09" db="EMBL/GenBank/DDBJ databases">
        <title>Draft genome sequence of an oleaginous Mucoromycotina fungus Mucor ambiguus NBRC6742.</title>
        <authorList>
            <person name="Takeda I."/>
            <person name="Yamane N."/>
            <person name="Morita T."/>
            <person name="Tamano K."/>
            <person name="Machida M."/>
            <person name="Baker S."/>
            <person name="Koike H."/>
        </authorList>
    </citation>
    <scope>NUCLEOTIDE SEQUENCE</scope>
    <source>
        <strain evidence="1">NBRC 6742</strain>
    </source>
</reference>
<evidence type="ECO:0000313" key="1">
    <source>
        <dbReference type="EMBL" id="GAN06579.1"/>
    </source>
</evidence>
<organism evidence="1">
    <name type="scientific">Mucor ambiguus</name>
    <dbReference type="NCBI Taxonomy" id="91626"/>
    <lineage>
        <taxon>Eukaryota</taxon>
        <taxon>Fungi</taxon>
        <taxon>Fungi incertae sedis</taxon>
        <taxon>Mucoromycota</taxon>
        <taxon>Mucoromycotina</taxon>
        <taxon>Mucoromycetes</taxon>
        <taxon>Mucorales</taxon>
        <taxon>Mucorineae</taxon>
        <taxon>Mucoraceae</taxon>
        <taxon>Mucor</taxon>
    </lineage>
</organism>
<accession>A0A0C9MGY2</accession>
<keyword evidence="2" id="KW-1185">Reference proteome</keyword>